<dbReference type="RefSeq" id="YP_009323221.1">
    <property type="nucleotide sequence ID" value="NC_031928.1"/>
</dbReference>
<evidence type="ECO:0000313" key="1">
    <source>
        <dbReference type="EMBL" id="AND75694.1"/>
    </source>
</evidence>
<evidence type="ECO:0000313" key="2">
    <source>
        <dbReference type="Proteomes" id="UP000203936"/>
    </source>
</evidence>
<accession>A0A172Q150</accession>
<sequence>MKVYELEFFVRDSAGQTRPYDATVSLILVDNGMNSITQLETHLKDIKLPENVMMKVRHNQNVDVAEGCPFSVAQALHIKGYRYPADPYAEGTMDIFYKDTDRMSNERLKGRTYLISAVEDLMEVERQIWKHFDIGLRFTPTEEAIRDAKLRARMYGYGPIGGY</sequence>
<proteinExistence type="predicted"/>
<dbReference type="KEGG" id="vg:30308347"/>
<protein>
    <submittedName>
        <fullName evidence="1">Uncharacterized protein</fullName>
    </submittedName>
</protein>
<dbReference type="Pfam" id="PF24070">
    <property type="entry name" value="T4_MRH"/>
    <property type="match status" value="1"/>
</dbReference>
<dbReference type="InterPro" id="IPR056941">
    <property type="entry name" value="Mrh-like"/>
</dbReference>
<organism evidence="1 2">
    <name type="scientific">Escherichia phage WG01</name>
    <dbReference type="NCBI Taxonomy" id="1837931"/>
    <lineage>
        <taxon>Viruses</taxon>
        <taxon>Duplodnaviria</taxon>
        <taxon>Heunggongvirae</taxon>
        <taxon>Uroviricota</taxon>
        <taxon>Caudoviricetes</taxon>
        <taxon>Pantevenvirales</taxon>
        <taxon>Straboviridae</taxon>
        <taxon>Tevenvirinae</taxon>
        <taxon>Dhakavirus</taxon>
        <taxon>Dhakavirus wg01</taxon>
    </lineage>
</organism>
<dbReference type="GeneID" id="30308347"/>
<reference evidence="1 2" key="1">
    <citation type="submission" date="2016-03" db="EMBL/GenBank/DDBJ databases">
        <title>Genome analysis of T4 like phage of avian pathogenic Escherichia coli.</title>
        <authorList>
            <person name="Xu J."/>
            <person name="Chen M."/>
            <person name="Zhang W."/>
        </authorList>
    </citation>
    <scope>NUCLEOTIDE SEQUENCE [LARGE SCALE GENOMIC DNA]</scope>
</reference>
<name>A0A172Q150_9CAUD</name>
<keyword evidence="2" id="KW-1185">Reference proteome</keyword>
<dbReference type="Proteomes" id="UP000203936">
    <property type="component" value="Segment"/>
</dbReference>
<dbReference type="EMBL" id="KU878968">
    <property type="protein sequence ID" value="AND75694.1"/>
    <property type="molecule type" value="Genomic_DNA"/>
</dbReference>
<gene>
    <name evidence="1" type="ORF">WG01_22</name>
</gene>